<sequence>MSFYPPGWDYERVMTGTNEEFATLTEEQKMTLFNGLIEAGLYQAFEDKIMKQVREDMEAQRLAEEATKAEEQKFADREIEAPYIDTLKLVFKFEPEWSEWGFVIFRATAYGPEADAQWAEFRRRWDQIIEEGHRRGFHPKSDRAIELLRFRWVEDPLLEGASPMEVSRRFDEMWRDLPTGLATTTCLMVTPEALQSVLNALLPSSAPLKDRKEIPYVVAVSMVAHSPPWGLPPGEEGENVFRRCHFKGYFNVAVETLLEELYPMVALDIQDLPRLTIYMEHDKDIWCGSGRGGVRHYVEEPQKPEHERRIDPRSRRCP</sequence>
<dbReference type="Proteomes" id="UP000662466">
    <property type="component" value="Unassembled WGS sequence"/>
</dbReference>
<protein>
    <submittedName>
        <fullName evidence="3">Uncharacterized protein</fullName>
    </submittedName>
</protein>
<accession>A0A8H6Q6Z0</accession>
<name>A0A8H6Q6Z0_9EURO</name>
<dbReference type="Proteomes" id="UP000630445">
    <property type="component" value="Unassembled WGS sequence"/>
</dbReference>
<dbReference type="EMBL" id="JACBAD010002115">
    <property type="protein sequence ID" value="KAF7115355.1"/>
    <property type="molecule type" value="Genomic_DNA"/>
</dbReference>
<keyword evidence="4" id="KW-1185">Reference proteome</keyword>
<gene>
    <name evidence="2" type="ORF">CNMCM5793_002171</name>
    <name evidence="3" type="ORF">CNMCM6106_003527</name>
</gene>
<feature type="region of interest" description="Disordered" evidence="1">
    <location>
        <begin position="297"/>
        <end position="318"/>
    </location>
</feature>
<reference evidence="3" key="1">
    <citation type="submission" date="2020-06" db="EMBL/GenBank/DDBJ databases">
        <title>Draft genome sequences of strains closely related to Aspergillus parafelis and Aspergillus hiratsukae.</title>
        <authorList>
            <person name="Dos Santos R.A.C."/>
            <person name="Rivero-Menendez O."/>
            <person name="Steenwyk J.L."/>
            <person name="Mead M.E."/>
            <person name="Goldman G.H."/>
            <person name="Alastruey-Izquierdo A."/>
            <person name="Rokas A."/>
        </authorList>
    </citation>
    <scope>NUCLEOTIDE SEQUENCE</scope>
    <source>
        <strain evidence="2">CNM-CM5793</strain>
        <strain evidence="3">CNM-CM6106</strain>
    </source>
</reference>
<comment type="caution">
    <text evidence="3">The sequence shown here is derived from an EMBL/GenBank/DDBJ whole genome shotgun (WGS) entry which is preliminary data.</text>
</comment>
<evidence type="ECO:0000313" key="2">
    <source>
        <dbReference type="EMBL" id="KAF7115355.1"/>
    </source>
</evidence>
<proteinExistence type="predicted"/>
<dbReference type="AlphaFoldDB" id="A0A8H6Q6Z0"/>
<evidence type="ECO:0000313" key="4">
    <source>
        <dbReference type="Proteomes" id="UP000630445"/>
    </source>
</evidence>
<evidence type="ECO:0000313" key="5">
    <source>
        <dbReference type="Proteomes" id="UP000662466"/>
    </source>
</evidence>
<dbReference type="OrthoDB" id="4869816at2759"/>
<organism evidence="3 5">
    <name type="scientific">Aspergillus hiratsukae</name>
    <dbReference type="NCBI Taxonomy" id="1194566"/>
    <lineage>
        <taxon>Eukaryota</taxon>
        <taxon>Fungi</taxon>
        <taxon>Dikarya</taxon>
        <taxon>Ascomycota</taxon>
        <taxon>Pezizomycotina</taxon>
        <taxon>Eurotiomycetes</taxon>
        <taxon>Eurotiomycetidae</taxon>
        <taxon>Eurotiales</taxon>
        <taxon>Aspergillaceae</taxon>
        <taxon>Aspergillus</taxon>
        <taxon>Aspergillus subgen. Fumigati</taxon>
    </lineage>
</organism>
<evidence type="ECO:0000313" key="3">
    <source>
        <dbReference type="EMBL" id="KAF7168286.1"/>
    </source>
</evidence>
<dbReference type="EMBL" id="JACBAF010002082">
    <property type="protein sequence ID" value="KAF7168286.1"/>
    <property type="molecule type" value="Genomic_DNA"/>
</dbReference>
<evidence type="ECO:0000256" key="1">
    <source>
        <dbReference type="SAM" id="MobiDB-lite"/>
    </source>
</evidence>